<organism evidence="1 2">
    <name type="scientific">Pasteurella bettyae CCUG 2042</name>
    <dbReference type="NCBI Taxonomy" id="1095749"/>
    <lineage>
        <taxon>Bacteria</taxon>
        <taxon>Pseudomonadati</taxon>
        <taxon>Pseudomonadota</taxon>
        <taxon>Gammaproteobacteria</taxon>
        <taxon>Pasteurellales</taxon>
        <taxon>Pasteurellaceae</taxon>
        <taxon>Pasteurella</taxon>
    </lineage>
</organism>
<accession>I3DI85</accession>
<dbReference type="EMBL" id="AJSX01000007">
    <property type="protein sequence ID" value="EIJ71428.1"/>
    <property type="molecule type" value="Genomic_DNA"/>
</dbReference>
<dbReference type="Proteomes" id="UP000006457">
    <property type="component" value="Unassembled WGS sequence"/>
</dbReference>
<reference evidence="1 2" key="1">
    <citation type="submission" date="2012-03" db="EMBL/GenBank/DDBJ databases">
        <authorList>
            <person name="Harkins D.M."/>
            <person name="Madupu R."/>
            <person name="Durkin A.S."/>
            <person name="Torralba M."/>
            <person name="Methe B."/>
            <person name="Sutton G.G."/>
            <person name="Nelson K.E."/>
        </authorList>
    </citation>
    <scope>NUCLEOTIDE SEQUENCE [LARGE SCALE GENOMIC DNA]</scope>
    <source>
        <strain evidence="1 2">CCUG 2042</strain>
    </source>
</reference>
<evidence type="ECO:0000313" key="2">
    <source>
        <dbReference type="Proteomes" id="UP000006457"/>
    </source>
</evidence>
<gene>
    <name evidence="1" type="ORF">HMPREF1052_0055</name>
</gene>
<dbReference type="AlphaFoldDB" id="I3DI85"/>
<proteinExistence type="predicted"/>
<comment type="caution">
    <text evidence="1">The sequence shown here is derived from an EMBL/GenBank/DDBJ whole genome shotgun (WGS) entry which is preliminary data.</text>
</comment>
<evidence type="ECO:0000313" key="1">
    <source>
        <dbReference type="EMBL" id="EIJ71428.1"/>
    </source>
</evidence>
<keyword evidence="2" id="KW-1185">Reference proteome</keyword>
<name>I3DI85_9PAST</name>
<protein>
    <submittedName>
        <fullName evidence="1">Uncharacterized protein</fullName>
    </submittedName>
</protein>
<sequence>MRHFQLLLILRSHTGAWIETTSYRYASTGLPLRSHTGAWIETT</sequence>